<dbReference type="CDD" id="cd06170">
    <property type="entry name" value="LuxR_C_like"/>
    <property type="match status" value="1"/>
</dbReference>
<evidence type="ECO:0000313" key="5">
    <source>
        <dbReference type="EMBL" id="TRW45499.1"/>
    </source>
</evidence>
<reference evidence="5 6" key="1">
    <citation type="submission" date="2019-07" db="EMBL/GenBank/DDBJ databases">
        <title>Georgenia wutianyii sp. nov. and Georgenia *** sp. nov. isolated from plateau pika (Ochotona curzoniae) in the Qinghai-Tibet plateau of China.</title>
        <authorList>
            <person name="Tian Z."/>
        </authorList>
    </citation>
    <scope>NUCLEOTIDE SEQUENCE [LARGE SCALE GENOMIC DNA]</scope>
    <source>
        <strain evidence="5 6">Z446</strain>
    </source>
</reference>
<dbReference type="InterPro" id="IPR059106">
    <property type="entry name" value="WHD_MalT"/>
</dbReference>
<evidence type="ECO:0000256" key="3">
    <source>
        <dbReference type="ARBA" id="ARBA00023163"/>
    </source>
</evidence>
<dbReference type="RefSeq" id="WP_143418275.1">
    <property type="nucleotide sequence ID" value="NZ_VJXR01000022.1"/>
</dbReference>
<dbReference type="InterPro" id="IPR000792">
    <property type="entry name" value="Tscrpt_reg_LuxR_C"/>
</dbReference>
<evidence type="ECO:0000313" key="6">
    <source>
        <dbReference type="Proteomes" id="UP000318693"/>
    </source>
</evidence>
<dbReference type="GO" id="GO:0006355">
    <property type="term" value="P:regulation of DNA-templated transcription"/>
    <property type="evidence" value="ECO:0007669"/>
    <property type="project" value="InterPro"/>
</dbReference>
<dbReference type="Gene3D" id="1.10.10.10">
    <property type="entry name" value="Winged helix-like DNA-binding domain superfamily/Winged helix DNA-binding domain"/>
    <property type="match status" value="1"/>
</dbReference>
<organism evidence="5 6">
    <name type="scientific">Georgenia yuyongxinii</name>
    <dbReference type="NCBI Taxonomy" id="2589797"/>
    <lineage>
        <taxon>Bacteria</taxon>
        <taxon>Bacillati</taxon>
        <taxon>Actinomycetota</taxon>
        <taxon>Actinomycetes</taxon>
        <taxon>Micrococcales</taxon>
        <taxon>Bogoriellaceae</taxon>
        <taxon>Georgenia</taxon>
    </lineage>
</organism>
<dbReference type="Gene3D" id="1.25.40.10">
    <property type="entry name" value="Tetratricopeptide repeat domain"/>
    <property type="match status" value="1"/>
</dbReference>
<dbReference type="SUPFAM" id="SSF52540">
    <property type="entry name" value="P-loop containing nucleoside triphosphate hydrolases"/>
    <property type="match status" value="1"/>
</dbReference>
<dbReference type="PANTHER" id="PTHR44688:SF16">
    <property type="entry name" value="DNA-BINDING TRANSCRIPTIONAL ACTIVATOR DEVR_DOSR"/>
    <property type="match status" value="1"/>
</dbReference>
<gene>
    <name evidence="5" type="ORF">FJ693_09400</name>
</gene>
<dbReference type="SUPFAM" id="SSF46894">
    <property type="entry name" value="C-terminal effector domain of the bipartite response regulators"/>
    <property type="match status" value="1"/>
</dbReference>
<dbReference type="InterPro" id="IPR011990">
    <property type="entry name" value="TPR-like_helical_dom_sf"/>
</dbReference>
<dbReference type="PROSITE" id="PS50043">
    <property type="entry name" value="HTH_LUXR_2"/>
    <property type="match status" value="1"/>
</dbReference>
<dbReference type="SMART" id="SM00421">
    <property type="entry name" value="HTH_LUXR"/>
    <property type="match status" value="1"/>
</dbReference>
<keyword evidence="6" id="KW-1185">Reference proteome</keyword>
<dbReference type="EMBL" id="VJXR01000022">
    <property type="protein sequence ID" value="TRW45499.1"/>
    <property type="molecule type" value="Genomic_DNA"/>
</dbReference>
<dbReference type="Pfam" id="PF25873">
    <property type="entry name" value="WHD_MalT"/>
    <property type="match status" value="1"/>
</dbReference>
<dbReference type="Pfam" id="PF00196">
    <property type="entry name" value="GerE"/>
    <property type="match status" value="1"/>
</dbReference>
<proteinExistence type="predicted"/>
<name>A0A552WSC2_9MICO</name>
<dbReference type="Gene3D" id="3.40.50.300">
    <property type="entry name" value="P-loop containing nucleotide triphosphate hydrolases"/>
    <property type="match status" value="1"/>
</dbReference>
<evidence type="ECO:0000256" key="2">
    <source>
        <dbReference type="ARBA" id="ARBA00023125"/>
    </source>
</evidence>
<feature type="domain" description="HTH luxR-type" evidence="4">
    <location>
        <begin position="785"/>
        <end position="850"/>
    </location>
</feature>
<evidence type="ECO:0000259" key="4">
    <source>
        <dbReference type="PROSITE" id="PS50043"/>
    </source>
</evidence>
<accession>A0A552WSC2</accession>
<dbReference type="PRINTS" id="PR00038">
    <property type="entry name" value="HTHLUXR"/>
</dbReference>
<dbReference type="Proteomes" id="UP000318693">
    <property type="component" value="Unassembled WGS sequence"/>
</dbReference>
<keyword evidence="2" id="KW-0238">DNA-binding</keyword>
<comment type="caution">
    <text evidence="5">The sequence shown here is derived from an EMBL/GenBank/DDBJ whole genome shotgun (WGS) entry which is preliminary data.</text>
</comment>
<keyword evidence="3" id="KW-0804">Transcription</keyword>
<dbReference type="InterPro" id="IPR027417">
    <property type="entry name" value="P-loop_NTPase"/>
</dbReference>
<evidence type="ECO:0000256" key="1">
    <source>
        <dbReference type="ARBA" id="ARBA00023015"/>
    </source>
</evidence>
<sequence length="852" mass="93160">MSLLDEVVLERPVTLLAAPVGFGKTSTLAQWCGHTGSTVGWLTVDEFDSDPDRFFRHIVSAIQVALHVHGRSDAGLLLDIVARDVIGPWPQAAGWPDHYDELVLALEELEHPLVLVLDDLHLLTGSEARDILARLMRLTPAVFHLLLSSRSDPELPLNRLRLAGDLGEVRERDLAFSGPEIEALAKLAGLSLSAEDAESLHALTGGWPAAVRMGLLTLQHEPAPDFRLAGMQRIDLPLTEYLTEEVLASLRPDLAQFIMRATIGDRIDAGLADELHGGPGGAELLAEAVRRGVFLTPESDGVGDLTYRWHPVFASQCRLIMRRETLHAAHELQHTAAGYWRTRDGFEAIGAALAGDEPHLAADILTERWPEVLLRNDARALLDLCDRIPAPFADDAEILRLRAVGEFLEGQPSSHTVTQARAAAEALPPERHRRFELIDTLVSVFLAPDRPGPEEAIRRGRAALGDGDDVPVARALGHLLVGETMAQLQSDPIGALSHLRKGEDLAIEHRLPAMAFACQSASSVPLFQCGQFAEAHSLAREAIGRARRGGRHWASLVVPAYLTCGLADYWHDDLGAATRSLDQVVRLAPSRQEGYRLHAVLILTLIAVASDDAAALERAQTLAREQTGTPSTYLAGFVRMVDAISADARGDQAQALALVQDLGTSEQHPLVRLWEAETYRRAGDAPRARAALAGIPASRRISHIQVGALLTETLLKLGDVDAAEAHRSLETALEAASPDLIRRPFIERALDLRGLLYDHHAWGTQYVALVADLLARMQDHGNGHRNRSYWDLTDRELVVLAYLRSPMTTIEIAEALFVSSNTVKTHMRSIYRKLGASGRRDAVRIAVDRHTI</sequence>
<dbReference type="PANTHER" id="PTHR44688">
    <property type="entry name" value="DNA-BINDING TRANSCRIPTIONAL ACTIVATOR DEVR_DOSR"/>
    <property type="match status" value="1"/>
</dbReference>
<dbReference type="AlphaFoldDB" id="A0A552WSC2"/>
<dbReference type="InterPro" id="IPR036388">
    <property type="entry name" value="WH-like_DNA-bd_sf"/>
</dbReference>
<keyword evidence="1" id="KW-0805">Transcription regulation</keyword>
<protein>
    <recommendedName>
        <fullName evidence="4">HTH luxR-type domain-containing protein</fullName>
    </recommendedName>
</protein>
<dbReference type="InterPro" id="IPR016032">
    <property type="entry name" value="Sig_transdc_resp-reg_C-effctor"/>
</dbReference>
<dbReference type="GO" id="GO:0003677">
    <property type="term" value="F:DNA binding"/>
    <property type="evidence" value="ECO:0007669"/>
    <property type="project" value="UniProtKB-KW"/>
</dbReference>